<dbReference type="HOGENOM" id="CLU_077236_1_0_1"/>
<gene>
    <name evidence="15" type="ORF">DAPPUDRAFT_229114</name>
</gene>
<dbReference type="PhylomeDB" id="E9HK90"/>
<dbReference type="GO" id="GO:0005739">
    <property type="term" value="C:mitochondrion"/>
    <property type="evidence" value="ECO:0000318"/>
    <property type="project" value="GO_Central"/>
</dbReference>
<evidence type="ECO:0000256" key="6">
    <source>
        <dbReference type="ARBA" id="ARBA00023128"/>
    </source>
</evidence>
<name>E9HK90_DAPPU</name>
<evidence type="ECO:0000256" key="9">
    <source>
        <dbReference type="ARBA" id="ARBA00023306"/>
    </source>
</evidence>
<evidence type="ECO:0000256" key="3">
    <source>
        <dbReference type="ARBA" id="ARBA00005421"/>
    </source>
</evidence>
<dbReference type="AlphaFoldDB" id="E9HK90"/>
<dbReference type="OrthoDB" id="6247992at2759"/>
<dbReference type="GO" id="GO:0005840">
    <property type="term" value="C:ribosome"/>
    <property type="evidence" value="ECO:0007669"/>
    <property type="project" value="UniProtKB-KW"/>
</dbReference>
<dbReference type="KEGG" id="dpx:DAPPUDRAFT_229114"/>
<evidence type="ECO:0000256" key="2">
    <source>
        <dbReference type="ARBA" id="ARBA00004173"/>
    </source>
</evidence>
<keyword evidence="9" id="KW-0131">Cell cycle</keyword>
<protein>
    <recommendedName>
        <fullName evidence="11">Large ribosomal subunit protein mL64</fullName>
    </recommendedName>
    <alternativeName>
        <fullName evidence="10">39S ribosomal protein L59, mitochondrial</fullName>
    </alternativeName>
    <alternativeName>
        <fullName evidence="12">Growth arrest and DNA damage-inducible proteins-interacting protein 1</fullName>
    </alternativeName>
</protein>
<dbReference type="InParanoid" id="E9HK90"/>
<evidence type="ECO:0000256" key="1">
    <source>
        <dbReference type="ARBA" id="ARBA00004123"/>
    </source>
</evidence>
<feature type="coiled-coil region" evidence="14">
    <location>
        <begin position="141"/>
        <end position="241"/>
    </location>
</feature>
<dbReference type="OMA" id="ICWPTRE"/>
<dbReference type="Pfam" id="PF10147">
    <property type="entry name" value="CR6_interact"/>
    <property type="match status" value="1"/>
</dbReference>
<organism evidence="15 16">
    <name type="scientific">Daphnia pulex</name>
    <name type="common">Water flea</name>
    <dbReference type="NCBI Taxonomy" id="6669"/>
    <lineage>
        <taxon>Eukaryota</taxon>
        <taxon>Metazoa</taxon>
        <taxon>Ecdysozoa</taxon>
        <taxon>Arthropoda</taxon>
        <taxon>Crustacea</taxon>
        <taxon>Branchiopoda</taxon>
        <taxon>Diplostraca</taxon>
        <taxon>Cladocera</taxon>
        <taxon>Anomopoda</taxon>
        <taxon>Daphniidae</taxon>
        <taxon>Daphnia</taxon>
    </lineage>
</organism>
<evidence type="ECO:0000313" key="16">
    <source>
        <dbReference type="Proteomes" id="UP000000305"/>
    </source>
</evidence>
<dbReference type="STRING" id="6669.E9HK90"/>
<accession>E9HK90</accession>
<evidence type="ECO:0000256" key="13">
    <source>
        <dbReference type="ARBA" id="ARBA00060144"/>
    </source>
</evidence>
<reference evidence="15 16" key="1">
    <citation type="journal article" date="2011" name="Science">
        <title>The ecoresponsive genome of Daphnia pulex.</title>
        <authorList>
            <person name="Colbourne J.K."/>
            <person name="Pfrender M.E."/>
            <person name="Gilbert D."/>
            <person name="Thomas W.K."/>
            <person name="Tucker A."/>
            <person name="Oakley T.H."/>
            <person name="Tokishita S."/>
            <person name="Aerts A."/>
            <person name="Arnold G.J."/>
            <person name="Basu M.K."/>
            <person name="Bauer D.J."/>
            <person name="Caceres C.E."/>
            <person name="Carmel L."/>
            <person name="Casola C."/>
            <person name="Choi J.H."/>
            <person name="Detter J.C."/>
            <person name="Dong Q."/>
            <person name="Dusheyko S."/>
            <person name="Eads B.D."/>
            <person name="Frohlich T."/>
            <person name="Geiler-Samerotte K.A."/>
            <person name="Gerlach D."/>
            <person name="Hatcher P."/>
            <person name="Jogdeo S."/>
            <person name="Krijgsveld J."/>
            <person name="Kriventseva E.V."/>
            <person name="Kultz D."/>
            <person name="Laforsch C."/>
            <person name="Lindquist E."/>
            <person name="Lopez J."/>
            <person name="Manak J.R."/>
            <person name="Muller J."/>
            <person name="Pangilinan J."/>
            <person name="Patwardhan R.P."/>
            <person name="Pitluck S."/>
            <person name="Pritham E.J."/>
            <person name="Rechtsteiner A."/>
            <person name="Rho M."/>
            <person name="Rogozin I.B."/>
            <person name="Sakarya O."/>
            <person name="Salamov A."/>
            <person name="Schaack S."/>
            <person name="Shapiro H."/>
            <person name="Shiga Y."/>
            <person name="Skalitzky C."/>
            <person name="Smith Z."/>
            <person name="Souvorov A."/>
            <person name="Sung W."/>
            <person name="Tang Z."/>
            <person name="Tsuchiya D."/>
            <person name="Tu H."/>
            <person name="Vos H."/>
            <person name="Wang M."/>
            <person name="Wolf Y.I."/>
            <person name="Yamagata H."/>
            <person name="Yamada T."/>
            <person name="Ye Y."/>
            <person name="Shaw J.R."/>
            <person name="Andrews J."/>
            <person name="Crease T.J."/>
            <person name="Tang H."/>
            <person name="Lucas S.M."/>
            <person name="Robertson H.M."/>
            <person name="Bork P."/>
            <person name="Koonin E.V."/>
            <person name="Zdobnov E.M."/>
            <person name="Grigoriev I.V."/>
            <person name="Lynch M."/>
            <person name="Boore J.L."/>
        </authorList>
    </citation>
    <scope>NUCLEOTIDE SEQUENCE [LARGE SCALE GENOMIC DNA]</scope>
</reference>
<proteinExistence type="inferred from homology"/>
<dbReference type="GO" id="GO:0005634">
    <property type="term" value="C:nucleus"/>
    <property type="evidence" value="ECO:0007669"/>
    <property type="project" value="UniProtKB-SubCell"/>
</dbReference>
<evidence type="ECO:0000256" key="10">
    <source>
        <dbReference type="ARBA" id="ARBA00030700"/>
    </source>
</evidence>
<comment type="function">
    <text evidence="13">Acts as a negative regulator of G1 to S cell cycle phase progression by inhibiting cyclin-dependent kinases. Inhibitory effects are additive with GADD45 proteins but also occur in the absence of GADD45 proteins. Acts as a repressor of the orphan nuclear receptor NR4A1 by inhibiting AB domain-mediated transcriptional activity. May be involved in the hormone-mediated regulation of NR4A1 transcriptional activity. May play a role in mitochondrial protein synthesis.</text>
</comment>
<evidence type="ECO:0000313" key="15">
    <source>
        <dbReference type="EMBL" id="EFX67840.1"/>
    </source>
</evidence>
<evidence type="ECO:0000256" key="5">
    <source>
        <dbReference type="ARBA" id="ARBA00023054"/>
    </source>
</evidence>
<dbReference type="InterPro" id="IPR018472">
    <property type="entry name" value="Ribosomal_mL64"/>
</dbReference>
<sequence>MSIITRVGHIVLTKSIGNSITYSKSAVLPLSRLSSSLTATSQNEIKEHEPSNENPADVLEAKRNKSKLKSRHYKMLHGQMGVDPQNPLFPREETVRYRRKLIARHGLETGINLGIAWPTREELENQLEYDRVAHPFTIQEMVEKKKKLREEEANRIAERQKEINLKMGKLGSWMKELKDKNQKKESTARVAQEKKDALIEEVRQHFGYVVSVKDPKFQEMMVQKEKEAKKAEKDIKKKVRIERNAIKSIAFAEQISAEKETKSE</sequence>
<dbReference type="PANTHER" id="PTHR31761:SF1">
    <property type="entry name" value="LARGE RIBOSOMAL SUBUNIT PROTEIN ML64"/>
    <property type="match status" value="1"/>
</dbReference>
<keyword evidence="5 14" id="KW-0175">Coiled coil</keyword>
<evidence type="ECO:0000256" key="11">
    <source>
        <dbReference type="ARBA" id="ARBA00035184"/>
    </source>
</evidence>
<keyword evidence="6" id="KW-0496">Mitochondrion</keyword>
<dbReference type="Gene3D" id="6.10.280.120">
    <property type="entry name" value="Growth arrest and DNA-damage-inducible proteins-interacting protein 1"/>
    <property type="match status" value="1"/>
</dbReference>
<dbReference type="InterPro" id="IPR043035">
    <property type="entry name" value="Ribosomal_mL64_sf"/>
</dbReference>
<dbReference type="eggNOG" id="KOG4848">
    <property type="taxonomic scope" value="Eukaryota"/>
</dbReference>
<evidence type="ECO:0000256" key="4">
    <source>
        <dbReference type="ARBA" id="ARBA00022980"/>
    </source>
</evidence>
<keyword evidence="4" id="KW-0689">Ribosomal protein</keyword>
<dbReference type="EMBL" id="GL732667">
    <property type="protein sequence ID" value="EFX67840.1"/>
    <property type="molecule type" value="Genomic_DNA"/>
</dbReference>
<keyword evidence="7" id="KW-0539">Nucleus</keyword>
<comment type="subcellular location">
    <subcellularLocation>
        <location evidence="2">Mitochondrion</location>
    </subcellularLocation>
    <subcellularLocation>
        <location evidence="1">Nucleus</location>
    </subcellularLocation>
</comment>
<evidence type="ECO:0000256" key="8">
    <source>
        <dbReference type="ARBA" id="ARBA00023274"/>
    </source>
</evidence>
<comment type="similarity">
    <text evidence="3">Belongs to the mitochondrion-specific ribosomal protein mL64 family.</text>
</comment>
<dbReference type="Proteomes" id="UP000000305">
    <property type="component" value="Unassembled WGS sequence"/>
</dbReference>
<dbReference type="FunCoup" id="E9HK90">
    <property type="interactions" value="510"/>
</dbReference>
<keyword evidence="8" id="KW-0687">Ribonucleoprotein</keyword>
<evidence type="ECO:0000256" key="14">
    <source>
        <dbReference type="SAM" id="Coils"/>
    </source>
</evidence>
<evidence type="ECO:0000256" key="7">
    <source>
        <dbReference type="ARBA" id="ARBA00023242"/>
    </source>
</evidence>
<keyword evidence="16" id="KW-1185">Reference proteome</keyword>
<dbReference type="GO" id="GO:1990904">
    <property type="term" value="C:ribonucleoprotein complex"/>
    <property type="evidence" value="ECO:0007669"/>
    <property type="project" value="UniProtKB-KW"/>
</dbReference>
<evidence type="ECO:0000256" key="12">
    <source>
        <dbReference type="ARBA" id="ARBA00035485"/>
    </source>
</evidence>
<dbReference type="PANTHER" id="PTHR31761">
    <property type="entry name" value="GROWTH ARREST AND DNA DAMAGE-INDUCIBLE PROTEINS-INTERACTING PROTEIN 1 GADD45GIP1"/>
    <property type="match status" value="1"/>
</dbReference>